<keyword evidence="5 7" id="KW-0472">Membrane</keyword>
<dbReference type="NCBIfam" id="TIGR04057">
    <property type="entry name" value="SusC_RagA_signa"/>
    <property type="match status" value="1"/>
</dbReference>
<dbReference type="FunFam" id="2.170.130.10:FF:000003">
    <property type="entry name" value="SusC/RagA family TonB-linked outer membrane protein"/>
    <property type="match status" value="1"/>
</dbReference>
<dbReference type="RefSeq" id="WP_142714970.1">
    <property type="nucleotide sequence ID" value="NZ_FXTH01000011.1"/>
</dbReference>
<dbReference type="InterPro" id="IPR039426">
    <property type="entry name" value="TonB-dep_rcpt-like"/>
</dbReference>
<comment type="subcellular location">
    <subcellularLocation>
        <location evidence="1 7">Cell outer membrane</location>
        <topology evidence="1 7">Multi-pass membrane protein</topology>
    </subcellularLocation>
</comment>
<evidence type="ECO:0000256" key="7">
    <source>
        <dbReference type="PROSITE-ProRule" id="PRU01360"/>
    </source>
</evidence>
<dbReference type="AlphaFoldDB" id="A0A521DMR5"/>
<evidence type="ECO:0000256" key="6">
    <source>
        <dbReference type="ARBA" id="ARBA00023237"/>
    </source>
</evidence>
<feature type="signal peptide" evidence="9">
    <location>
        <begin position="1"/>
        <end position="22"/>
    </location>
</feature>
<comment type="similarity">
    <text evidence="7">Belongs to the TonB-dependent receptor family.</text>
</comment>
<keyword evidence="2 7" id="KW-0813">Transport</keyword>
<name>A0A521DMR5_9BACT</name>
<dbReference type="EMBL" id="FXTH01000011">
    <property type="protein sequence ID" value="SMO72892.1"/>
    <property type="molecule type" value="Genomic_DNA"/>
</dbReference>
<protein>
    <submittedName>
        <fullName evidence="11">TonB-linked outer membrane protein, SusC/RagA family</fullName>
    </submittedName>
</protein>
<evidence type="ECO:0000259" key="10">
    <source>
        <dbReference type="Pfam" id="PF07715"/>
    </source>
</evidence>
<dbReference type="Proteomes" id="UP000317593">
    <property type="component" value="Unassembled WGS sequence"/>
</dbReference>
<keyword evidence="4 7" id="KW-0812">Transmembrane</keyword>
<sequence length="1106" mass="123321">MKKLRWIMMGLIVLFVMRGALAQGSSSSDDEKIMLTSSDINGIEQDKKGKVLLSDFLLTLENHFDVTFLYKDQVMMDKYVQKDFIRIDEKTGQELSEILKQLGITFQRIDKQTYVLLAKTKPEQPEKNQEDIGGTVTDAQSGETLPGVNILVKGTSTGASTDANGEFELTVPSLQDTLIVTYIGYQKQEVPINGQDELDIQLSPQAIMGEEMVIVGYGEARAENITGSIETLDVEQIDSRPATNVSSLLQGQIPGVNVTQATGLPGQEEASILIRGLGTMNDSQPMVVVDGIESSIDNVNPNDIASISVLKDAASAAIYGTRAANGVILITTKRGREGSPQISYKTYGGWQQPTGTPDFLESADYARLLNEANENEGISPRYTEEEIRLFETGEEPFNYPNVDWYNSLLKSSAFTQDHNLRVSGGNKASTYSISLGYNDQNGLLANTKNERYNMRANLDSQVNDWLDVGLNLSFAENHNTMPTAPYAGGGIGTFFAQMARIPPTTLDKFEDGTWARHIDGNPKAWLKEGGTDSRKTEEILGTFFLEADLSKSISFEGSLAIDYSTFDRKRQIYDFEYGDGTYQGPNSLEEFLNRDRDYDSQAIINFNTGFNSHSISGLLGTSYRNETTKYTSAYRRNLPSNRLSALNAGSTEGMSNNGYDSETKLSSFFGRVNYDFDSKYFIESNLRIDGSSKFAPDNRWGIFPSVSAGWLINKENFMQDIEWINFLRLRASWGRLGNHRISNYQYLPLISLGQNYPFGGAIQSGAAQLIADNPDISWEVTTETNLGVDMEFFQSQLAVSLNYYDRFTDDILTNVPVSEVFGLPAPIVNAGAMSNKGIEIELEHFSSVDDFQYDISFNTSFNRNVVENYDNPSVGDTFIRVEGEPWNSFYGYEWIGYFMSDEEAENSPVHHPNVGAGDLKFKDQNGDGEINADDRVVLGNTIPEITFGLNLGLNYKSVDFSAFFQGADRVNKRLGQGWGGQWPFQNAGKAQSMHLDRMIVEDGQVVEEGYFPRTLVDNHHNEDPLSSFQVHDAAYVRLKNLQLGYTLPVSWTEGINISNVRFYFSGQNLLTFTRDFPGNFDPEAADGRSAYYPQVEIYTFGMEIDF</sequence>
<dbReference type="GO" id="GO:0009279">
    <property type="term" value="C:cell outer membrane"/>
    <property type="evidence" value="ECO:0007669"/>
    <property type="project" value="UniProtKB-SubCell"/>
</dbReference>
<dbReference type="OrthoDB" id="899266at2"/>
<keyword evidence="3 7" id="KW-1134">Transmembrane beta strand</keyword>
<dbReference type="Pfam" id="PF07715">
    <property type="entry name" value="Plug"/>
    <property type="match status" value="1"/>
</dbReference>
<proteinExistence type="inferred from homology"/>
<dbReference type="Gene3D" id="2.40.170.20">
    <property type="entry name" value="TonB-dependent receptor, beta-barrel domain"/>
    <property type="match status" value="1"/>
</dbReference>
<dbReference type="Gene3D" id="2.60.40.1120">
    <property type="entry name" value="Carboxypeptidase-like, regulatory domain"/>
    <property type="match status" value="1"/>
</dbReference>
<evidence type="ECO:0000256" key="1">
    <source>
        <dbReference type="ARBA" id="ARBA00004571"/>
    </source>
</evidence>
<evidence type="ECO:0000313" key="11">
    <source>
        <dbReference type="EMBL" id="SMO72892.1"/>
    </source>
</evidence>
<organism evidence="11 12">
    <name type="scientific">Fodinibius sediminis</name>
    <dbReference type="NCBI Taxonomy" id="1214077"/>
    <lineage>
        <taxon>Bacteria</taxon>
        <taxon>Pseudomonadati</taxon>
        <taxon>Balneolota</taxon>
        <taxon>Balneolia</taxon>
        <taxon>Balneolales</taxon>
        <taxon>Balneolaceae</taxon>
        <taxon>Fodinibius</taxon>
    </lineage>
</organism>
<dbReference type="Gene3D" id="2.170.130.10">
    <property type="entry name" value="TonB-dependent receptor, plug domain"/>
    <property type="match status" value="1"/>
</dbReference>
<keyword evidence="12" id="KW-1185">Reference proteome</keyword>
<feature type="domain" description="TonB-dependent receptor plug" evidence="10">
    <location>
        <begin position="223"/>
        <end position="327"/>
    </location>
</feature>
<dbReference type="InterPro" id="IPR008969">
    <property type="entry name" value="CarboxyPept-like_regulatory"/>
</dbReference>
<accession>A0A521DMR5</accession>
<keyword evidence="9" id="KW-0732">Signal</keyword>
<evidence type="ECO:0000313" key="12">
    <source>
        <dbReference type="Proteomes" id="UP000317593"/>
    </source>
</evidence>
<evidence type="ECO:0000256" key="9">
    <source>
        <dbReference type="SAM" id="SignalP"/>
    </source>
</evidence>
<evidence type="ECO:0000256" key="3">
    <source>
        <dbReference type="ARBA" id="ARBA00022452"/>
    </source>
</evidence>
<gene>
    <name evidence="11" type="ORF">SAMN06265218_11156</name>
</gene>
<keyword evidence="6 7" id="KW-0998">Cell outer membrane</keyword>
<evidence type="ECO:0000256" key="2">
    <source>
        <dbReference type="ARBA" id="ARBA00022448"/>
    </source>
</evidence>
<reference evidence="11 12" key="1">
    <citation type="submission" date="2017-05" db="EMBL/GenBank/DDBJ databases">
        <authorList>
            <person name="Varghese N."/>
            <person name="Submissions S."/>
        </authorList>
    </citation>
    <scope>NUCLEOTIDE SEQUENCE [LARGE SCALE GENOMIC DNA]</scope>
    <source>
        <strain evidence="11 12">DSM 21194</strain>
    </source>
</reference>
<dbReference type="InterPro" id="IPR036942">
    <property type="entry name" value="Beta-barrel_TonB_sf"/>
</dbReference>
<dbReference type="SUPFAM" id="SSF49464">
    <property type="entry name" value="Carboxypeptidase regulatory domain-like"/>
    <property type="match status" value="1"/>
</dbReference>
<evidence type="ECO:0000256" key="5">
    <source>
        <dbReference type="ARBA" id="ARBA00023136"/>
    </source>
</evidence>
<dbReference type="NCBIfam" id="TIGR04056">
    <property type="entry name" value="OMP_RagA_SusC"/>
    <property type="match status" value="1"/>
</dbReference>
<evidence type="ECO:0000256" key="8">
    <source>
        <dbReference type="SAM" id="MobiDB-lite"/>
    </source>
</evidence>
<dbReference type="InterPro" id="IPR012910">
    <property type="entry name" value="Plug_dom"/>
</dbReference>
<dbReference type="PROSITE" id="PS52016">
    <property type="entry name" value="TONB_DEPENDENT_REC_3"/>
    <property type="match status" value="1"/>
</dbReference>
<feature type="chain" id="PRO_5021842912" evidence="9">
    <location>
        <begin position="23"/>
        <end position="1106"/>
    </location>
</feature>
<feature type="region of interest" description="Disordered" evidence="8">
    <location>
        <begin position="122"/>
        <end position="141"/>
    </location>
</feature>
<dbReference type="Pfam" id="PF13715">
    <property type="entry name" value="CarbopepD_reg_2"/>
    <property type="match status" value="1"/>
</dbReference>
<dbReference type="SUPFAM" id="SSF56935">
    <property type="entry name" value="Porins"/>
    <property type="match status" value="1"/>
</dbReference>
<evidence type="ECO:0000256" key="4">
    <source>
        <dbReference type="ARBA" id="ARBA00022692"/>
    </source>
</evidence>
<dbReference type="InterPro" id="IPR023996">
    <property type="entry name" value="TonB-dep_OMP_SusC/RagA"/>
</dbReference>
<dbReference type="InterPro" id="IPR037066">
    <property type="entry name" value="Plug_dom_sf"/>
</dbReference>
<dbReference type="InterPro" id="IPR023997">
    <property type="entry name" value="TonB-dep_OMP_SusC/RagA_CS"/>
</dbReference>